<evidence type="ECO:0000256" key="2">
    <source>
        <dbReference type="ARBA" id="ARBA00022833"/>
    </source>
</evidence>
<dbReference type="GeneID" id="54299046"/>
<dbReference type="GO" id="GO:0003677">
    <property type="term" value="F:DNA binding"/>
    <property type="evidence" value="ECO:0007669"/>
    <property type="project" value="UniProtKB-KW"/>
</dbReference>
<keyword evidence="4" id="KW-0238">DNA-binding</keyword>
<proteinExistence type="predicted"/>
<keyword evidence="3" id="KW-0805">Transcription regulation</keyword>
<dbReference type="InterPro" id="IPR052478">
    <property type="entry name" value="Metabolite_Synth_Reg"/>
</dbReference>
<evidence type="ECO:0000256" key="1">
    <source>
        <dbReference type="ARBA" id="ARBA00022723"/>
    </source>
</evidence>
<dbReference type="PANTHER" id="PTHR31779:SF5">
    <property type="entry name" value="ZN(II)2CYS6 TRANSCRIPTION FACTOR (EUROFUNG)"/>
    <property type="match status" value="1"/>
</dbReference>
<keyword evidence="8" id="KW-1185">Reference proteome</keyword>
<dbReference type="RefSeq" id="XP_033390974.1">
    <property type="nucleotide sequence ID" value="XM_033541550.1"/>
</dbReference>
<keyword evidence="5" id="KW-0804">Transcription</keyword>
<accession>A0A6A6AWA7</accession>
<dbReference type="CDD" id="cd12148">
    <property type="entry name" value="fungal_TF_MHR"/>
    <property type="match status" value="1"/>
</dbReference>
<dbReference type="GO" id="GO:0003700">
    <property type="term" value="F:DNA-binding transcription factor activity"/>
    <property type="evidence" value="ECO:0007669"/>
    <property type="project" value="TreeGrafter"/>
</dbReference>
<keyword evidence="1" id="KW-0479">Metal-binding</keyword>
<dbReference type="AlphaFoldDB" id="A0A6A6AWA7"/>
<dbReference type="PANTHER" id="PTHR31779">
    <property type="entry name" value="2-NITROPROPANE DIOXYGENASE FAMILY, PUTATIVE (AFU_ORTHOLOGUE AFUA_2G17430)-RELATED"/>
    <property type="match status" value="1"/>
</dbReference>
<evidence type="ECO:0000256" key="6">
    <source>
        <dbReference type="ARBA" id="ARBA00023242"/>
    </source>
</evidence>
<organism evidence="7 8">
    <name type="scientific">Aplosporella prunicola CBS 121167</name>
    <dbReference type="NCBI Taxonomy" id="1176127"/>
    <lineage>
        <taxon>Eukaryota</taxon>
        <taxon>Fungi</taxon>
        <taxon>Dikarya</taxon>
        <taxon>Ascomycota</taxon>
        <taxon>Pezizomycotina</taxon>
        <taxon>Dothideomycetes</taxon>
        <taxon>Dothideomycetes incertae sedis</taxon>
        <taxon>Botryosphaeriales</taxon>
        <taxon>Aplosporellaceae</taxon>
        <taxon>Aplosporella</taxon>
    </lineage>
</organism>
<dbReference type="GO" id="GO:0046872">
    <property type="term" value="F:metal ion binding"/>
    <property type="evidence" value="ECO:0007669"/>
    <property type="project" value="UniProtKB-KW"/>
</dbReference>
<evidence type="ECO:0000313" key="7">
    <source>
        <dbReference type="EMBL" id="KAF2135255.1"/>
    </source>
</evidence>
<evidence type="ECO:0000256" key="4">
    <source>
        <dbReference type="ARBA" id="ARBA00023125"/>
    </source>
</evidence>
<reference evidence="7" key="1">
    <citation type="journal article" date="2020" name="Stud. Mycol.">
        <title>101 Dothideomycetes genomes: a test case for predicting lifestyles and emergence of pathogens.</title>
        <authorList>
            <person name="Haridas S."/>
            <person name="Albert R."/>
            <person name="Binder M."/>
            <person name="Bloem J."/>
            <person name="Labutti K."/>
            <person name="Salamov A."/>
            <person name="Andreopoulos B."/>
            <person name="Baker S."/>
            <person name="Barry K."/>
            <person name="Bills G."/>
            <person name="Bluhm B."/>
            <person name="Cannon C."/>
            <person name="Castanera R."/>
            <person name="Culley D."/>
            <person name="Daum C."/>
            <person name="Ezra D."/>
            <person name="Gonzalez J."/>
            <person name="Henrissat B."/>
            <person name="Kuo A."/>
            <person name="Liang C."/>
            <person name="Lipzen A."/>
            <person name="Lutzoni F."/>
            <person name="Magnuson J."/>
            <person name="Mondo S."/>
            <person name="Nolan M."/>
            <person name="Ohm R."/>
            <person name="Pangilinan J."/>
            <person name="Park H.-J."/>
            <person name="Ramirez L."/>
            <person name="Alfaro M."/>
            <person name="Sun H."/>
            <person name="Tritt A."/>
            <person name="Yoshinaga Y."/>
            <person name="Zwiers L.-H."/>
            <person name="Turgeon B."/>
            <person name="Goodwin S."/>
            <person name="Spatafora J."/>
            <person name="Crous P."/>
            <person name="Grigoriev I."/>
        </authorList>
    </citation>
    <scope>NUCLEOTIDE SEQUENCE</scope>
    <source>
        <strain evidence="7">CBS 121167</strain>
    </source>
</reference>
<dbReference type="GO" id="GO:0009410">
    <property type="term" value="P:response to xenobiotic stimulus"/>
    <property type="evidence" value="ECO:0007669"/>
    <property type="project" value="TreeGrafter"/>
</dbReference>
<dbReference type="OrthoDB" id="9986881at2759"/>
<sequence>MPCAMCVRFEYDCHYHSAGRKRLALDPGPQVSITDARAVSPSVAADSAPSSVTGTQLQSLEANSGAAFLRKLAMGIDPANAPRLQLFAWNLFNGSRKTARVPCVRPIVEIISLADMESLITVYFNKVHPCYGFVDRALVEQHMQARWATATPTQEPYDAVLCGIAALGYLFSCKNAVDEEQDLVETAKHILEQSTTQPGIDAVTSWALRVAYLRITAPPHIAWMASCTLMHTLEASGIVSKHVTNVLVESTQEENASPELVGRLWGVANHLNIWMSFDLGRSRVVLHDSPSAMPSPRPGDYIAELLSLLPYSESLDPHKNVDLLQLRRSLSLVLSGTHSIPPSVLAQSNLALCICRRLRALDSAISGDLLRKVLDLASRGIAAALAMLREGSPWHHVANVPFQIVCILLAIDNAASLARLKDAIKALSEVARVYDTEAAHEALSTACLLVLLHQRQKEQEAKELASVLAAYSPAFDERGNDGYGLGVDGAGGAGSGAAGAGAGAGGAAVGAAGGAGAATGAPAWLENLTTDFPNLQDFDIDQFLCGSGQWDVPESWMYSI</sequence>
<evidence type="ECO:0000256" key="3">
    <source>
        <dbReference type="ARBA" id="ARBA00023015"/>
    </source>
</evidence>
<protein>
    <recommendedName>
        <fullName evidence="9">Transcription factor domain-containing protein</fullName>
    </recommendedName>
</protein>
<evidence type="ECO:0008006" key="9">
    <source>
        <dbReference type="Google" id="ProtNLM"/>
    </source>
</evidence>
<evidence type="ECO:0000313" key="8">
    <source>
        <dbReference type="Proteomes" id="UP000799438"/>
    </source>
</evidence>
<name>A0A6A6AWA7_9PEZI</name>
<evidence type="ECO:0000256" key="5">
    <source>
        <dbReference type="ARBA" id="ARBA00023163"/>
    </source>
</evidence>
<dbReference type="Proteomes" id="UP000799438">
    <property type="component" value="Unassembled WGS sequence"/>
</dbReference>
<dbReference type="EMBL" id="ML995614">
    <property type="protein sequence ID" value="KAF2135255.1"/>
    <property type="molecule type" value="Genomic_DNA"/>
</dbReference>
<gene>
    <name evidence="7" type="ORF">K452DRAFT_293360</name>
</gene>
<keyword evidence="2" id="KW-0862">Zinc</keyword>
<keyword evidence="6" id="KW-0539">Nucleus</keyword>